<dbReference type="Proteomes" id="UP000000739">
    <property type="component" value="Chromosome"/>
</dbReference>
<accession>B8FNS3</accession>
<dbReference type="AlphaFoldDB" id="B8FNS3"/>
<name>B8FNS3_DESAL</name>
<gene>
    <name evidence="1" type="ordered locus">Dalk_4676</name>
</gene>
<evidence type="ECO:0000313" key="2">
    <source>
        <dbReference type="Proteomes" id="UP000000739"/>
    </source>
</evidence>
<sequence>MGDSTQLNPQVVNALDATRDFTMCAKVVMVEGQGKAYQSAAQSVAIAIQDATDYLRNISTTAATAQGVAMAKILENVAEAGDYEPVFDKAKSMVEAAATLLTTIGNNGKTALSGFEPGNS</sequence>
<dbReference type="HOGENOM" id="CLU_2060546_0_0_7"/>
<dbReference type="RefSeq" id="WP_015949393.1">
    <property type="nucleotide sequence ID" value="NC_011768.1"/>
</dbReference>
<reference evidence="1 2" key="1">
    <citation type="journal article" date="2012" name="Environ. Microbiol.">
        <title>The genome sequence of Desulfatibacillum alkenivorans AK-01: a blueprint for anaerobic alkane oxidation.</title>
        <authorList>
            <person name="Callaghan A.V."/>
            <person name="Morris B.E."/>
            <person name="Pereira I.A."/>
            <person name="McInerney M.J."/>
            <person name="Austin R.N."/>
            <person name="Groves J.T."/>
            <person name="Kukor J.J."/>
            <person name="Suflita J.M."/>
            <person name="Young L.Y."/>
            <person name="Zylstra G.J."/>
            <person name="Wawrik B."/>
        </authorList>
    </citation>
    <scope>NUCLEOTIDE SEQUENCE [LARGE SCALE GENOMIC DNA]</scope>
    <source>
        <strain evidence="1 2">AK-01</strain>
    </source>
</reference>
<organism evidence="1 2">
    <name type="scientific">Desulfatibacillum aliphaticivorans</name>
    <dbReference type="NCBI Taxonomy" id="218208"/>
    <lineage>
        <taxon>Bacteria</taxon>
        <taxon>Pseudomonadati</taxon>
        <taxon>Thermodesulfobacteriota</taxon>
        <taxon>Desulfobacteria</taxon>
        <taxon>Desulfobacterales</taxon>
        <taxon>Desulfatibacillaceae</taxon>
        <taxon>Desulfatibacillum</taxon>
    </lineage>
</organism>
<dbReference type="eggNOG" id="ENOG5032SUP">
    <property type="taxonomic scope" value="Bacteria"/>
</dbReference>
<evidence type="ECO:0000313" key="1">
    <source>
        <dbReference type="EMBL" id="ACL06354.1"/>
    </source>
</evidence>
<proteinExistence type="predicted"/>
<protein>
    <submittedName>
        <fullName evidence="1">Uncharacterized protein</fullName>
    </submittedName>
</protein>
<dbReference type="KEGG" id="dal:Dalk_4676"/>
<dbReference type="EMBL" id="CP001322">
    <property type="protein sequence ID" value="ACL06354.1"/>
    <property type="molecule type" value="Genomic_DNA"/>
</dbReference>
<keyword evidence="2" id="KW-1185">Reference proteome</keyword>